<sequence>MKKLKNTFIIFISVTVLCGCASSLYDHYTFTETLNTKVKAEHLIQKSNTPYSDNISLVDDLKVQLQTMVAYERAKEKNQITLKMWEYLNRDNSAIHKFLETWENKGTLSPVFAKEFSPQISKAFDLMIEYENKKSKASENAITSFLSNL</sequence>
<dbReference type="STRING" id="192904.SAMN04488514_10371"/>
<dbReference type="RefSeq" id="WP_089887336.1">
    <property type="nucleotide sequence ID" value="NZ_FNGV01000003.1"/>
</dbReference>
<evidence type="ECO:0008006" key="4">
    <source>
        <dbReference type="Google" id="ProtNLM"/>
    </source>
</evidence>
<protein>
    <recommendedName>
        <fullName evidence="4">Lipoprotein</fullName>
    </recommendedName>
</protein>
<evidence type="ECO:0000256" key="1">
    <source>
        <dbReference type="SAM" id="SignalP"/>
    </source>
</evidence>
<dbReference type="OrthoDB" id="794867at2"/>
<dbReference type="EMBL" id="FNGV01000003">
    <property type="protein sequence ID" value="SDL82670.1"/>
    <property type="molecule type" value="Genomic_DNA"/>
</dbReference>
<dbReference type="PROSITE" id="PS51257">
    <property type="entry name" value="PROKAR_LIPOPROTEIN"/>
    <property type="match status" value="1"/>
</dbReference>
<dbReference type="AlphaFoldDB" id="A0A1G9N891"/>
<keyword evidence="1" id="KW-0732">Signal</keyword>
<name>A0A1G9N891_9FLAO</name>
<proteinExistence type="predicted"/>
<accession>A0A1G9N891</accession>
<feature type="chain" id="PRO_5011730296" description="Lipoprotein" evidence="1">
    <location>
        <begin position="19"/>
        <end position="149"/>
    </location>
</feature>
<feature type="signal peptide" evidence="1">
    <location>
        <begin position="1"/>
        <end position="18"/>
    </location>
</feature>
<dbReference type="Proteomes" id="UP000199440">
    <property type="component" value="Unassembled WGS sequence"/>
</dbReference>
<organism evidence="2 3">
    <name type="scientific">Kriegella aquimaris</name>
    <dbReference type="NCBI Taxonomy" id="192904"/>
    <lineage>
        <taxon>Bacteria</taxon>
        <taxon>Pseudomonadati</taxon>
        <taxon>Bacteroidota</taxon>
        <taxon>Flavobacteriia</taxon>
        <taxon>Flavobacteriales</taxon>
        <taxon>Flavobacteriaceae</taxon>
        <taxon>Kriegella</taxon>
    </lineage>
</organism>
<reference evidence="2 3" key="1">
    <citation type="submission" date="2016-10" db="EMBL/GenBank/DDBJ databases">
        <authorList>
            <person name="de Groot N.N."/>
        </authorList>
    </citation>
    <scope>NUCLEOTIDE SEQUENCE [LARGE SCALE GENOMIC DNA]</scope>
    <source>
        <strain evidence="2 3">DSM 19886</strain>
    </source>
</reference>
<evidence type="ECO:0000313" key="2">
    <source>
        <dbReference type="EMBL" id="SDL82670.1"/>
    </source>
</evidence>
<keyword evidence="3" id="KW-1185">Reference proteome</keyword>
<gene>
    <name evidence="2" type="ORF">SAMN04488514_10371</name>
</gene>
<evidence type="ECO:0000313" key="3">
    <source>
        <dbReference type="Proteomes" id="UP000199440"/>
    </source>
</evidence>